<sequence>MSSHHVSAASHVTATTIMADYMIVFVLQKLLNLLALLQQNLLLLCNCGEQQAIMDNTIRHMLLDPPRKTTRRATRRKFWLRPGRTSSWWDNFVNGVVVEDEWRENFRMSKASLVTLSEELSPYIEGQTTNMRAPITTLKRVALTLYYLSDEGWLRKTANAFGVSRQAVSVVVRQTCKAIAVHLGPKYIKLPFTESEAEDLVLRFHPVDGTHIEIKQPSANSMDYINRKGKHSLNVQVVCDYKYRFMDVVIKWPGSVHDAQVFANSKLNLYFKTGQIPPLKKQIVDNEEDIPLYLLGDPAYPLLLYLMKEYANGGSTPQEQYFGLSLCRARMVIECAFGRLKARFAALKRPMDINLQDLPFVIYACFVLHNFCENCKETVAEHTVLGTMQGDKDLQPPTQCNNYLTDCNEGEGKRVRRVLTNYVNNALNQHTHYAK</sequence>
<comment type="subcellular location">
    <subcellularLocation>
        <location evidence="3">Cytoplasm</location>
    </subcellularLocation>
    <subcellularLocation>
        <location evidence="2">Nucleus</location>
    </subcellularLocation>
</comment>
<evidence type="ECO:0000256" key="11">
    <source>
        <dbReference type="ARBA" id="ARBA00030126"/>
    </source>
</evidence>
<dbReference type="GO" id="GO:0046872">
    <property type="term" value="F:metal ion binding"/>
    <property type="evidence" value="ECO:0007669"/>
    <property type="project" value="UniProtKB-KW"/>
</dbReference>
<evidence type="ECO:0000256" key="9">
    <source>
        <dbReference type="ARBA" id="ARBA00022801"/>
    </source>
</evidence>
<organism evidence="14 15">
    <name type="scientific">Cyprinus carpio</name>
    <name type="common">Common carp</name>
    <dbReference type="NCBI Taxonomy" id="7962"/>
    <lineage>
        <taxon>Eukaryota</taxon>
        <taxon>Metazoa</taxon>
        <taxon>Chordata</taxon>
        <taxon>Craniata</taxon>
        <taxon>Vertebrata</taxon>
        <taxon>Euteleostomi</taxon>
        <taxon>Actinopterygii</taxon>
        <taxon>Neopterygii</taxon>
        <taxon>Teleostei</taxon>
        <taxon>Ostariophysi</taxon>
        <taxon>Cypriniformes</taxon>
        <taxon>Cyprinidae</taxon>
        <taxon>Cyprininae</taxon>
        <taxon>Cyprinus</taxon>
    </lineage>
</organism>
<evidence type="ECO:0000256" key="1">
    <source>
        <dbReference type="ARBA" id="ARBA00001968"/>
    </source>
</evidence>
<keyword evidence="6" id="KW-0963">Cytoplasm</keyword>
<name>A0A8C1QM01_CYPCA</name>
<dbReference type="Ensembl" id="ENSCCRT00010055113.1">
    <property type="protein sequence ID" value="ENSCCRP00010050276.1"/>
    <property type="gene ID" value="ENSCCRG00010021347.1"/>
</dbReference>
<evidence type="ECO:0000256" key="10">
    <source>
        <dbReference type="ARBA" id="ARBA00023242"/>
    </source>
</evidence>
<dbReference type="InterPro" id="IPR026103">
    <property type="entry name" value="HARBI1_animal"/>
</dbReference>
<dbReference type="PRINTS" id="PR02086">
    <property type="entry name" value="PUTNUCHARBI1"/>
</dbReference>
<accession>A0A8C1QM01</accession>
<proteinExistence type="inferred from homology"/>
<comment type="similarity">
    <text evidence="4">Belongs to the HARBI1 family.</text>
</comment>
<dbReference type="GO" id="GO:0005634">
    <property type="term" value="C:nucleus"/>
    <property type="evidence" value="ECO:0007669"/>
    <property type="project" value="UniProtKB-SubCell"/>
</dbReference>
<dbReference type="GO" id="GO:0004518">
    <property type="term" value="F:nuclease activity"/>
    <property type="evidence" value="ECO:0007669"/>
    <property type="project" value="UniProtKB-KW"/>
</dbReference>
<dbReference type="GO" id="GO:0005737">
    <property type="term" value="C:cytoplasm"/>
    <property type="evidence" value="ECO:0007669"/>
    <property type="project" value="UniProtKB-SubCell"/>
</dbReference>
<reference evidence="14" key="1">
    <citation type="submission" date="2025-08" db="UniProtKB">
        <authorList>
            <consortium name="Ensembl"/>
        </authorList>
    </citation>
    <scope>IDENTIFICATION</scope>
</reference>
<keyword evidence="8" id="KW-0479">Metal-binding</keyword>
<evidence type="ECO:0000259" key="13">
    <source>
        <dbReference type="Pfam" id="PF13359"/>
    </source>
</evidence>
<evidence type="ECO:0000256" key="2">
    <source>
        <dbReference type="ARBA" id="ARBA00004123"/>
    </source>
</evidence>
<protein>
    <recommendedName>
        <fullName evidence="5">Putative nuclease HARBI1</fullName>
    </recommendedName>
    <alternativeName>
        <fullName evidence="11">Harbinger transposase-derived nuclease</fullName>
    </alternativeName>
</protein>
<evidence type="ECO:0000256" key="6">
    <source>
        <dbReference type="ARBA" id="ARBA00022490"/>
    </source>
</evidence>
<evidence type="ECO:0000256" key="4">
    <source>
        <dbReference type="ARBA" id="ARBA00006958"/>
    </source>
</evidence>
<reference evidence="14" key="2">
    <citation type="submission" date="2025-09" db="UniProtKB">
        <authorList>
            <consortium name="Ensembl"/>
        </authorList>
    </citation>
    <scope>IDENTIFICATION</scope>
</reference>
<dbReference type="Proteomes" id="UP000694427">
    <property type="component" value="Unplaced"/>
</dbReference>
<keyword evidence="15" id="KW-1185">Reference proteome</keyword>
<evidence type="ECO:0000256" key="7">
    <source>
        <dbReference type="ARBA" id="ARBA00022722"/>
    </source>
</evidence>
<comment type="cofactor">
    <cofactor evidence="1">
        <name>a divalent metal cation</name>
        <dbReference type="ChEBI" id="CHEBI:60240"/>
    </cofactor>
</comment>
<evidence type="ECO:0000256" key="8">
    <source>
        <dbReference type="ARBA" id="ARBA00022723"/>
    </source>
</evidence>
<dbReference type="GO" id="GO:0016787">
    <property type="term" value="F:hydrolase activity"/>
    <property type="evidence" value="ECO:0007669"/>
    <property type="project" value="UniProtKB-KW"/>
</dbReference>
<dbReference type="PANTHER" id="PTHR22930:SF85">
    <property type="entry name" value="GH03217P-RELATED"/>
    <property type="match status" value="1"/>
</dbReference>
<dbReference type="Pfam" id="PF13359">
    <property type="entry name" value="DDE_Tnp_4"/>
    <property type="match status" value="1"/>
</dbReference>
<evidence type="ECO:0000313" key="15">
    <source>
        <dbReference type="Proteomes" id="UP000694427"/>
    </source>
</evidence>
<keyword evidence="7" id="KW-0540">Nuclease</keyword>
<evidence type="ECO:0000256" key="5">
    <source>
        <dbReference type="ARBA" id="ARBA00015519"/>
    </source>
</evidence>
<feature type="domain" description="DDE Tnp4" evidence="13">
    <location>
        <begin position="207"/>
        <end position="370"/>
    </location>
</feature>
<dbReference type="AlphaFoldDB" id="A0A8C1QM01"/>
<evidence type="ECO:0000256" key="12">
    <source>
        <dbReference type="ARBA" id="ARBA00045850"/>
    </source>
</evidence>
<dbReference type="PANTHER" id="PTHR22930">
    <property type="match status" value="1"/>
</dbReference>
<dbReference type="InterPro" id="IPR027806">
    <property type="entry name" value="HARBI1_dom"/>
</dbReference>
<evidence type="ECO:0000313" key="14">
    <source>
        <dbReference type="Ensembl" id="ENSCCRP00010050276.1"/>
    </source>
</evidence>
<keyword evidence="10" id="KW-0539">Nucleus</keyword>
<keyword evidence="9" id="KW-0378">Hydrolase</keyword>
<dbReference type="InterPro" id="IPR045249">
    <property type="entry name" value="HARBI1-like"/>
</dbReference>
<comment type="function">
    <text evidence="12">Transposase-derived protein that may have nuclease activity. Does not have transposase activity.</text>
</comment>
<evidence type="ECO:0000256" key="3">
    <source>
        <dbReference type="ARBA" id="ARBA00004496"/>
    </source>
</evidence>